<dbReference type="Gene3D" id="2.20.200.10">
    <property type="entry name" value="Outer membrane efflux proteins (OEP)"/>
    <property type="match status" value="1"/>
</dbReference>
<accession>A0ABW3NP79</accession>
<protein>
    <submittedName>
        <fullName evidence="3">Efflux transporter outer membrane subunit</fullName>
    </submittedName>
</protein>
<reference evidence="4" key="1">
    <citation type="journal article" date="2019" name="Int. J. Syst. Evol. Microbiol.">
        <title>The Global Catalogue of Microorganisms (GCM) 10K type strain sequencing project: providing services to taxonomists for standard genome sequencing and annotation.</title>
        <authorList>
            <consortium name="The Broad Institute Genomics Platform"/>
            <consortium name="The Broad Institute Genome Sequencing Center for Infectious Disease"/>
            <person name="Wu L."/>
            <person name="Ma J."/>
        </authorList>
    </citation>
    <scope>NUCLEOTIDE SEQUENCE [LARGE SCALE GENOMIC DNA]</scope>
    <source>
        <strain evidence="4">CCUG 64793</strain>
    </source>
</reference>
<dbReference type="Pfam" id="PF02321">
    <property type="entry name" value="OEP"/>
    <property type="match status" value="2"/>
</dbReference>
<name>A0ABW3NP79_9FLAO</name>
<keyword evidence="2" id="KW-0472">Membrane</keyword>
<evidence type="ECO:0000256" key="2">
    <source>
        <dbReference type="RuleBase" id="RU362097"/>
    </source>
</evidence>
<comment type="similarity">
    <text evidence="1 2">Belongs to the outer membrane factor (OMF) (TC 1.B.17) family.</text>
</comment>
<organism evidence="3 4">
    <name type="scientific">Salegentibacter chungangensis</name>
    <dbReference type="NCBI Taxonomy" id="1335724"/>
    <lineage>
        <taxon>Bacteria</taxon>
        <taxon>Pseudomonadati</taxon>
        <taxon>Bacteroidota</taxon>
        <taxon>Flavobacteriia</taxon>
        <taxon>Flavobacteriales</taxon>
        <taxon>Flavobacteriaceae</taxon>
        <taxon>Salegentibacter</taxon>
    </lineage>
</organism>
<dbReference type="Proteomes" id="UP001597131">
    <property type="component" value="Unassembled WGS sequence"/>
</dbReference>
<gene>
    <name evidence="3" type="ORF">ACFQ3Q_02570</name>
</gene>
<dbReference type="InterPro" id="IPR010131">
    <property type="entry name" value="MdtP/NodT-like"/>
</dbReference>
<evidence type="ECO:0000313" key="3">
    <source>
        <dbReference type="EMBL" id="MFD1094621.1"/>
    </source>
</evidence>
<dbReference type="EMBL" id="JBHTLI010000001">
    <property type="protein sequence ID" value="MFD1094621.1"/>
    <property type="molecule type" value="Genomic_DNA"/>
</dbReference>
<proteinExistence type="inferred from homology"/>
<dbReference type="PANTHER" id="PTHR30203">
    <property type="entry name" value="OUTER MEMBRANE CATION EFFLUX PROTEIN"/>
    <property type="match status" value="1"/>
</dbReference>
<dbReference type="SUPFAM" id="SSF56954">
    <property type="entry name" value="Outer membrane efflux proteins (OEP)"/>
    <property type="match status" value="1"/>
</dbReference>
<dbReference type="PROSITE" id="PS51257">
    <property type="entry name" value="PROKAR_LIPOPROTEIN"/>
    <property type="match status" value="1"/>
</dbReference>
<evidence type="ECO:0000313" key="4">
    <source>
        <dbReference type="Proteomes" id="UP001597131"/>
    </source>
</evidence>
<dbReference type="Gene3D" id="1.20.1600.10">
    <property type="entry name" value="Outer membrane efflux proteins (OEP)"/>
    <property type="match status" value="1"/>
</dbReference>
<keyword evidence="2" id="KW-0812">Transmembrane</keyword>
<dbReference type="InterPro" id="IPR003423">
    <property type="entry name" value="OMP_efflux"/>
</dbReference>
<dbReference type="RefSeq" id="WP_380742617.1">
    <property type="nucleotide sequence ID" value="NZ_JBHTLI010000001.1"/>
</dbReference>
<keyword evidence="2" id="KW-0564">Palmitate</keyword>
<dbReference type="PANTHER" id="PTHR30203:SF33">
    <property type="entry name" value="BLR4455 PROTEIN"/>
    <property type="match status" value="1"/>
</dbReference>
<comment type="caution">
    <text evidence="3">The sequence shown here is derived from an EMBL/GenBank/DDBJ whole genome shotgun (WGS) entry which is preliminary data.</text>
</comment>
<sequence>MKTNRIYTFLILAAVPFLLVSCFAAKDYERPDVVTQDAYRTDRLPQDSLNMAEVSWREMFTDPLLTSYIEQGLQNNIDIRIAIQQMLAAEAYVKQGKAGYLPTLDVGANVNYQNLSENGQFGSVFDGSITQFDVTGNLSWEADIWGKIRSNERAFQASYLQSVAAHKAVKTRLISNIATTYYQLLMLDEQRRITEETIENRTKSLETTKALKDAGNLTEVGVQQTEAQLYTAQALLIDIKNEIRLLENSFSILLGEGPHEIERGQLEDQKITTGLNTGVPAQLLRNRPDVMAAEYNLVNAFELTNVARSNFYPSLRLSASGGFQSLELKDLFDVNSLFANLAGSLAEPILQGRRIRTEYEVSQARQQEALLNFRLALLTAGKEVSDALYNYEASTEKIEVQSKEFEAYSKASDYSQELLNSGYANYLEVLTARENALTSRLGLINAEFNRLKSIVALYEALGGGWQ</sequence>
<keyword evidence="2" id="KW-0449">Lipoprotein</keyword>
<dbReference type="NCBIfam" id="TIGR01845">
    <property type="entry name" value="outer_NodT"/>
    <property type="match status" value="1"/>
</dbReference>
<comment type="subcellular location">
    <subcellularLocation>
        <location evidence="2">Cell membrane</location>
        <topology evidence="2">Lipid-anchor</topology>
    </subcellularLocation>
</comment>
<keyword evidence="4" id="KW-1185">Reference proteome</keyword>
<evidence type="ECO:0000256" key="1">
    <source>
        <dbReference type="ARBA" id="ARBA00007613"/>
    </source>
</evidence>
<keyword evidence="2" id="KW-1134">Transmembrane beta strand</keyword>